<sequence length="178" mass="20765">MEKWDVYDRERNLTGETMTRGDRFTDGAYHLVVHVCIFNQKGQLLIQQRQPFKKGWSNLWDVTVGGSAVAGDNSRQAAEREVFEEIGYRINLTDTPVALTVNFERGFDDFYLIEYDLDLQQLKLQPEEVQAVKWASLEEVLTLIDHKAFVPYHKSLIETLFVMRKRIGAHHYIIEEKS</sequence>
<evidence type="ECO:0000313" key="2">
    <source>
        <dbReference type="EMBL" id="SEO06921.1"/>
    </source>
</evidence>
<dbReference type="Pfam" id="PF00293">
    <property type="entry name" value="NUDIX"/>
    <property type="match status" value="1"/>
</dbReference>
<gene>
    <name evidence="2" type="ORF">SAMN04488134_103277</name>
</gene>
<dbReference type="AlphaFoldDB" id="A0A1H8LP49"/>
<dbReference type="Gene3D" id="3.90.79.10">
    <property type="entry name" value="Nucleoside Triphosphate Pyrophosphohydrolase"/>
    <property type="match status" value="1"/>
</dbReference>
<dbReference type="PANTHER" id="PTHR10885:SF0">
    <property type="entry name" value="ISOPENTENYL-DIPHOSPHATE DELTA-ISOMERASE"/>
    <property type="match status" value="1"/>
</dbReference>
<protein>
    <submittedName>
        <fullName evidence="2">Isopentenyldiphosphate isomerase</fullName>
    </submittedName>
</protein>
<accession>A0A1H8LP49</accession>
<dbReference type="CDD" id="cd04693">
    <property type="entry name" value="NUDIX_Hydrolase"/>
    <property type="match status" value="1"/>
</dbReference>
<reference evidence="2 3" key="1">
    <citation type="submission" date="2016-10" db="EMBL/GenBank/DDBJ databases">
        <authorList>
            <person name="de Groot N.N."/>
        </authorList>
    </citation>
    <scope>NUCLEOTIDE SEQUENCE [LARGE SCALE GENOMIC DNA]</scope>
    <source>
        <strain evidence="2 3">CGMCC 1.10434</strain>
    </source>
</reference>
<dbReference type="InterPro" id="IPR015797">
    <property type="entry name" value="NUDIX_hydrolase-like_dom_sf"/>
</dbReference>
<dbReference type="PROSITE" id="PS51462">
    <property type="entry name" value="NUDIX"/>
    <property type="match status" value="1"/>
</dbReference>
<organism evidence="2 3">
    <name type="scientific">Amphibacillus marinus</name>
    <dbReference type="NCBI Taxonomy" id="872970"/>
    <lineage>
        <taxon>Bacteria</taxon>
        <taxon>Bacillati</taxon>
        <taxon>Bacillota</taxon>
        <taxon>Bacilli</taxon>
        <taxon>Bacillales</taxon>
        <taxon>Bacillaceae</taxon>
        <taxon>Amphibacillus</taxon>
    </lineage>
</organism>
<dbReference type="SUPFAM" id="SSF55811">
    <property type="entry name" value="Nudix"/>
    <property type="match status" value="1"/>
</dbReference>
<feature type="domain" description="Nudix hydrolase" evidence="1">
    <location>
        <begin position="28"/>
        <end position="157"/>
    </location>
</feature>
<dbReference type="STRING" id="872970.SAMN04488134_103277"/>
<keyword evidence="2" id="KW-0413">Isomerase</keyword>
<keyword evidence="3" id="KW-1185">Reference proteome</keyword>
<dbReference type="InterPro" id="IPR000086">
    <property type="entry name" value="NUDIX_hydrolase_dom"/>
</dbReference>
<dbReference type="EMBL" id="FODJ01000003">
    <property type="protein sequence ID" value="SEO06921.1"/>
    <property type="molecule type" value="Genomic_DNA"/>
</dbReference>
<dbReference type="GO" id="GO:0016853">
    <property type="term" value="F:isomerase activity"/>
    <property type="evidence" value="ECO:0007669"/>
    <property type="project" value="UniProtKB-KW"/>
</dbReference>
<evidence type="ECO:0000313" key="3">
    <source>
        <dbReference type="Proteomes" id="UP000199300"/>
    </source>
</evidence>
<dbReference type="Proteomes" id="UP000199300">
    <property type="component" value="Unassembled WGS sequence"/>
</dbReference>
<dbReference type="RefSeq" id="WP_177178239.1">
    <property type="nucleotide sequence ID" value="NZ_FODJ01000003.1"/>
</dbReference>
<evidence type="ECO:0000259" key="1">
    <source>
        <dbReference type="PROSITE" id="PS51462"/>
    </source>
</evidence>
<proteinExistence type="predicted"/>
<dbReference type="PANTHER" id="PTHR10885">
    <property type="entry name" value="ISOPENTENYL-DIPHOSPHATE DELTA-ISOMERASE"/>
    <property type="match status" value="1"/>
</dbReference>
<name>A0A1H8LP49_9BACI</name>